<dbReference type="InterPro" id="IPR036278">
    <property type="entry name" value="Sialidase_sf"/>
</dbReference>
<dbReference type="InterPro" id="IPR011040">
    <property type="entry name" value="Sialidase"/>
</dbReference>
<dbReference type="Pfam" id="PF13088">
    <property type="entry name" value="BNR_2"/>
    <property type="match status" value="1"/>
</dbReference>
<dbReference type="PANTHER" id="PTHR43752:SF2">
    <property type="entry name" value="BNR_ASP-BOX REPEAT FAMILY PROTEIN"/>
    <property type="match status" value="1"/>
</dbReference>
<feature type="transmembrane region" description="Helical" evidence="1">
    <location>
        <begin position="61"/>
        <end position="80"/>
    </location>
</feature>
<proteinExistence type="predicted"/>
<dbReference type="AlphaFoldDB" id="A0A8T0JBU6"/>
<keyword evidence="1" id="KW-0472">Membrane</keyword>
<comment type="caution">
    <text evidence="3">The sequence shown here is derived from an EMBL/GenBank/DDBJ whole genome shotgun (WGS) entry which is preliminary data.</text>
</comment>
<keyword evidence="1" id="KW-1133">Transmembrane helix</keyword>
<dbReference type="EMBL" id="CM026421">
    <property type="protein sequence ID" value="KAG0593277.1"/>
    <property type="molecule type" value="Genomic_DNA"/>
</dbReference>
<evidence type="ECO:0000256" key="1">
    <source>
        <dbReference type="SAM" id="Phobius"/>
    </source>
</evidence>
<evidence type="ECO:0000313" key="3">
    <source>
        <dbReference type="EMBL" id="KAG0593277.1"/>
    </source>
</evidence>
<dbReference type="Proteomes" id="UP000822688">
    <property type="component" value="Chromosome 1"/>
</dbReference>
<protein>
    <recommendedName>
        <fullName evidence="2">Sialidase domain-containing protein</fullName>
    </recommendedName>
</protein>
<gene>
    <name evidence="3" type="ORF">KC19_1G317800</name>
</gene>
<name>A0A8T0JBU6_CERPU</name>
<reference evidence="3" key="1">
    <citation type="submission" date="2020-06" db="EMBL/GenBank/DDBJ databases">
        <title>WGS assembly of Ceratodon purpureus strain R40.</title>
        <authorList>
            <person name="Carey S.B."/>
            <person name="Jenkins J."/>
            <person name="Shu S."/>
            <person name="Lovell J.T."/>
            <person name="Sreedasyam A."/>
            <person name="Maumus F."/>
            <person name="Tiley G.P."/>
            <person name="Fernandez-Pozo N."/>
            <person name="Barry K."/>
            <person name="Chen C."/>
            <person name="Wang M."/>
            <person name="Lipzen A."/>
            <person name="Daum C."/>
            <person name="Saski C.A."/>
            <person name="Payton A.C."/>
            <person name="Mcbreen J.C."/>
            <person name="Conrad R.E."/>
            <person name="Kollar L.M."/>
            <person name="Olsson S."/>
            <person name="Huttunen S."/>
            <person name="Landis J.B."/>
            <person name="Wickett N.J."/>
            <person name="Johnson M.G."/>
            <person name="Rensing S.A."/>
            <person name="Grimwood J."/>
            <person name="Schmutz J."/>
            <person name="Mcdaniel S.F."/>
        </authorList>
    </citation>
    <scope>NUCLEOTIDE SEQUENCE</scope>
    <source>
        <strain evidence="3">R40</strain>
    </source>
</reference>
<accession>A0A8T0JBU6</accession>
<sequence length="489" mass="54804">MVEEPWRWNMQRCSRHAPRSAMALPRCCRDSPRKPPFSECRGIRSLLLELRQFHARMCRSWALALLVVLAICGPTFYSLLPAFGSIHVTVVKSLDQHLRGARNSRKEVEMMLENIHQKGLEPTKEMLVSNSVEAEDDRDMDGEQTSANMTKPRHAAIIREEFLFEDGKAPFPSCHASSIVELGSGTFLAAYFGGSYEGSGDVAIWTSRLKVCLFSYVKGLFRAGHWERPVLVDREPDVPLWNPVLFRMPDKELLLFYKIGEEVQKWSGFMKRSFDNGVTWSAREQLPPGILGPIKNKPLLMKDGRLLCGSSTESWNAWGAWMEVTDDAGRSWKKHGPIYISGVSAGVIQPVPFLTANGTVRVLLRPSSEVGRICMATSGDGGITWGFATPTDLINCNCGFDGVKLHDGRLLILYNTVSRGILKVALSEDDGLNWRDYVTLENTAEGEFSYAAVILASDKLIHATYTYDRRQIKHVVLSPSELKHPESLE</sequence>
<dbReference type="Gene3D" id="2.120.10.10">
    <property type="match status" value="1"/>
</dbReference>
<keyword evidence="4" id="KW-1185">Reference proteome</keyword>
<dbReference type="SUPFAM" id="SSF50939">
    <property type="entry name" value="Sialidases"/>
    <property type="match status" value="1"/>
</dbReference>
<dbReference type="CDD" id="cd15482">
    <property type="entry name" value="Sialidase_non-viral"/>
    <property type="match status" value="1"/>
</dbReference>
<dbReference type="PANTHER" id="PTHR43752">
    <property type="entry name" value="BNR/ASP-BOX REPEAT FAMILY PROTEIN"/>
    <property type="match status" value="1"/>
</dbReference>
<evidence type="ECO:0000259" key="2">
    <source>
        <dbReference type="Pfam" id="PF13088"/>
    </source>
</evidence>
<feature type="domain" description="Sialidase" evidence="2">
    <location>
        <begin position="185"/>
        <end position="462"/>
    </location>
</feature>
<evidence type="ECO:0000313" key="4">
    <source>
        <dbReference type="Proteomes" id="UP000822688"/>
    </source>
</evidence>
<organism evidence="3 4">
    <name type="scientific">Ceratodon purpureus</name>
    <name type="common">Fire moss</name>
    <name type="synonym">Dicranum purpureum</name>
    <dbReference type="NCBI Taxonomy" id="3225"/>
    <lineage>
        <taxon>Eukaryota</taxon>
        <taxon>Viridiplantae</taxon>
        <taxon>Streptophyta</taxon>
        <taxon>Embryophyta</taxon>
        <taxon>Bryophyta</taxon>
        <taxon>Bryophytina</taxon>
        <taxon>Bryopsida</taxon>
        <taxon>Dicranidae</taxon>
        <taxon>Pseudoditrichales</taxon>
        <taxon>Ditrichaceae</taxon>
        <taxon>Ceratodon</taxon>
    </lineage>
</organism>
<keyword evidence="1" id="KW-0812">Transmembrane</keyword>